<keyword evidence="3" id="KW-0472">Membrane</keyword>
<dbReference type="AlphaFoldDB" id="A0A9P8N900"/>
<dbReference type="PANTHER" id="PTHR33365:SF4">
    <property type="entry name" value="CYCLOCHLOROTINE BIOSYNTHESIS PROTEIN O"/>
    <property type="match status" value="1"/>
</dbReference>
<keyword evidence="3" id="KW-1133">Transmembrane helix</keyword>
<dbReference type="RefSeq" id="XP_044725714.1">
    <property type="nucleotide sequence ID" value="XM_044859314.1"/>
</dbReference>
<keyword evidence="5" id="KW-1185">Reference proteome</keyword>
<comment type="similarity">
    <text evidence="2">Belongs to the ustYa family.</text>
</comment>
<comment type="caution">
    <text evidence="4">The sequence shown here is derived from an EMBL/GenBank/DDBJ whole genome shotgun (WGS) entry which is preliminary data.</text>
</comment>
<comment type="pathway">
    <text evidence="1">Mycotoxin biosynthesis.</text>
</comment>
<feature type="transmembrane region" description="Helical" evidence="3">
    <location>
        <begin position="39"/>
        <end position="60"/>
    </location>
</feature>
<evidence type="ECO:0000313" key="4">
    <source>
        <dbReference type="EMBL" id="KAH0968201.1"/>
    </source>
</evidence>
<reference evidence="4" key="1">
    <citation type="submission" date="2021-09" db="EMBL/GenBank/DDBJ databases">
        <title>A high-quality genome of the endoparasitic fungus Hirsutella rhossiliensis with a comparison of Hirsutella genomes reveals transposable elements contributing to genome size variation.</title>
        <authorList>
            <person name="Lin R."/>
            <person name="Jiao Y."/>
            <person name="Sun X."/>
            <person name="Ling J."/>
            <person name="Xie B."/>
            <person name="Cheng X."/>
        </authorList>
    </citation>
    <scope>NUCLEOTIDE SEQUENCE</scope>
    <source>
        <strain evidence="4">HR02</strain>
    </source>
</reference>
<evidence type="ECO:0000313" key="5">
    <source>
        <dbReference type="Proteomes" id="UP000824596"/>
    </source>
</evidence>
<dbReference type="EMBL" id="JAIZPD010000001">
    <property type="protein sequence ID" value="KAH0968201.1"/>
    <property type="molecule type" value="Genomic_DNA"/>
</dbReference>
<organism evidence="4 5">
    <name type="scientific">Hirsutella rhossiliensis</name>
    <dbReference type="NCBI Taxonomy" id="111463"/>
    <lineage>
        <taxon>Eukaryota</taxon>
        <taxon>Fungi</taxon>
        <taxon>Dikarya</taxon>
        <taxon>Ascomycota</taxon>
        <taxon>Pezizomycotina</taxon>
        <taxon>Sordariomycetes</taxon>
        <taxon>Hypocreomycetidae</taxon>
        <taxon>Hypocreales</taxon>
        <taxon>Ophiocordycipitaceae</taxon>
        <taxon>Hirsutella</taxon>
    </lineage>
</organism>
<sequence>MFPRRSDESLDEEHLLPVAREKRHDQSRQARRRSSKSQCFVLSIALNIVLCIYGTSIWVFSIRKAWGPYIPNEIYSPAYSAVEYETVVFTGGLHGDKSEYQGWSDEVNARWEALYNDIGISQIPADSAARLPNATTPIASDPTQYMVELDVFHQLHCLNLLRKLAYPDVFPLDLTPGSEEAQDNIYHMEHCYDQLRQSLQCSSDISTIYWEWSPKKSKMFGNLRTTHTCKNFAKIREWAVEHRLREEFDWFKKVRGAPIRHSE</sequence>
<evidence type="ECO:0000256" key="1">
    <source>
        <dbReference type="ARBA" id="ARBA00004685"/>
    </source>
</evidence>
<dbReference type="OrthoDB" id="3687641at2759"/>
<dbReference type="GeneID" id="68349972"/>
<dbReference type="Proteomes" id="UP000824596">
    <property type="component" value="Unassembled WGS sequence"/>
</dbReference>
<dbReference type="Pfam" id="PF11807">
    <property type="entry name" value="UstYa"/>
    <property type="match status" value="1"/>
</dbReference>
<accession>A0A9P8N900</accession>
<dbReference type="PANTHER" id="PTHR33365">
    <property type="entry name" value="YALI0B05434P"/>
    <property type="match status" value="1"/>
</dbReference>
<dbReference type="GO" id="GO:0043386">
    <property type="term" value="P:mycotoxin biosynthetic process"/>
    <property type="evidence" value="ECO:0007669"/>
    <property type="project" value="InterPro"/>
</dbReference>
<dbReference type="InterPro" id="IPR021765">
    <property type="entry name" value="UstYa-like"/>
</dbReference>
<name>A0A9P8N900_9HYPO</name>
<protein>
    <submittedName>
        <fullName evidence="4">Tat pathway signal sequence</fullName>
    </submittedName>
</protein>
<evidence type="ECO:0000256" key="2">
    <source>
        <dbReference type="ARBA" id="ARBA00035112"/>
    </source>
</evidence>
<proteinExistence type="inferred from homology"/>
<evidence type="ECO:0000256" key="3">
    <source>
        <dbReference type="SAM" id="Phobius"/>
    </source>
</evidence>
<gene>
    <name evidence="4" type="ORF">HRG_00843</name>
</gene>
<keyword evidence="3" id="KW-0812">Transmembrane</keyword>